<evidence type="ECO:0000256" key="5">
    <source>
        <dbReference type="SAM" id="Phobius"/>
    </source>
</evidence>
<dbReference type="InterPro" id="IPR051834">
    <property type="entry name" value="RING_finger_E3_ligase"/>
</dbReference>
<evidence type="ECO:0000313" key="7">
    <source>
        <dbReference type="EMBL" id="AYV77622.1"/>
    </source>
</evidence>
<dbReference type="GO" id="GO:0061630">
    <property type="term" value="F:ubiquitin protein ligase activity"/>
    <property type="evidence" value="ECO:0007669"/>
    <property type="project" value="TreeGrafter"/>
</dbReference>
<dbReference type="InterPro" id="IPR001841">
    <property type="entry name" value="Znf_RING"/>
</dbReference>
<feature type="transmembrane region" description="Helical" evidence="5">
    <location>
        <begin position="59"/>
        <end position="79"/>
    </location>
</feature>
<dbReference type="PANTHER" id="PTHR45931:SF3">
    <property type="entry name" value="RING ZINC FINGER-CONTAINING PROTEIN"/>
    <property type="match status" value="1"/>
</dbReference>
<keyword evidence="5" id="KW-0472">Membrane</keyword>
<evidence type="ECO:0000256" key="4">
    <source>
        <dbReference type="PROSITE-ProRule" id="PRU00175"/>
    </source>
</evidence>
<dbReference type="SUPFAM" id="SSF57850">
    <property type="entry name" value="RING/U-box"/>
    <property type="match status" value="1"/>
</dbReference>
<keyword evidence="3" id="KW-0862">Zinc</keyword>
<organism evidence="7">
    <name type="scientific">Dasosvirus sp</name>
    <dbReference type="NCBI Taxonomy" id="2487764"/>
    <lineage>
        <taxon>Viruses</taxon>
        <taxon>Varidnaviria</taxon>
        <taxon>Bamfordvirae</taxon>
        <taxon>Nucleocytoviricota</taxon>
        <taxon>Megaviricetes</taxon>
        <taxon>Imitervirales</taxon>
        <taxon>Mimiviridae</taxon>
        <taxon>Klosneuvirinae</taxon>
    </lineage>
</organism>
<feature type="domain" description="RING-type" evidence="6">
    <location>
        <begin position="223"/>
        <end position="264"/>
    </location>
</feature>
<dbReference type="EMBL" id="MK072054">
    <property type="protein sequence ID" value="AYV77622.1"/>
    <property type="molecule type" value="Genomic_DNA"/>
</dbReference>
<feature type="transmembrane region" description="Helical" evidence="5">
    <location>
        <begin position="91"/>
        <end position="113"/>
    </location>
</feature>
<proteinExistence type="predicted"/>
<dbReference type="PROSITE" id="PS50089">
    <property type="entry name" value="ZF_RING_2"/>
    <property type="match status" value="1"/>
</dbReference>
<keyword evidence="5" id="KW-1133">Transmembrane helix</keyword>
<dbReference type="GO" id="GO:0008270">
    <property type="term" value="F:zinc ion binding"/>
    <property type="evidence" value="ECO:0007669"/>
    <property type="project" value="UniProtKB-KW"/>
</dbReference>
<evidence type="ECO:0000256" key="1">
    <source>
        <dbReference type="ARBA" id="ARBA00022723"/>
    </source>
</evidence>
<gene>
    <name evidence="7" type="ORF">Dasosvirus13_8</name>
</gene>
<protein>
    <submittedName>
        <fullName evidence="7">E3 ubiquitin-protein ligase RLIM</fullName>
    </submittedName>
</protein>
<name>A0A3G4ZRS7_9VIRU</name>
<keyword evidence="2 4" id="KW-0863">Zinc-finger</keyword>
<accession>A0A3G4ZRS7</accession>
<dbReference type="PANTHER" id="PTHR45931">
    <property type="entry name" value="SI:CH211-59O9.10"/>
    <property type="match status" value="1"/>
</dbReference>
<keyword evidence="5" id="KW-0812">Transmembrane</keyword>
<evidence type="ECO:0000256" key="3">
    <source>
        <dbReference type="ARBA" id="ARBA00022833"/>
    </source>
</evidence>
<evidence type="ECO:0000259" key="6">
    <source>
        <dbReference type="PROSITE" id="PS50089"/>
    </source>
</evidence>
<dbReference type="GO" id="GO:0006511">
    <property type="term" value="P:ubiquitin-dependent protein catabolic process"/>
    <property type="evidence" value="ECO:0007669"/>
    <property type="project" value="TreeGrafter"/>
</dbReference>
<keyword evidence="1" id="KW-0479">Metal-binding</keyword>
<reference evidence="7" key="1">
    <citation type="submission" date="2018-10" db="EMBL/GenBank/DDBJ databases">
        <title>Hidden diversity of soil giant viruses.</title>
        <authorList>
            <person name="Schulz F."/>
            <person name="Alteio L."/>
            <person name="Goudeau D."/>
            <person name="Ryan E.M."/>
            <person name="Malmstrom R.R."/>
            <person name="Blanchard J."/>
            <person name="Woyke T."/>
        </authorList>
    </citation>
    <scope>NUCLEOTIDE SEQUENCE</scope>
    <source>
        <strain evidence="7">DSV1</strain>
    </source>
</reference>
<feature type="transmembrane region" description="Helical" evidence="5">
    <location>
        <begin position="23"/>
        <end position="47"/>
    </location>
</feature>
<evidence type="ECO:0000256" key="2">
    <source>
        <dbReference type="ARBA" id="ARBA00022771"/>
    </source>
</evidence>
<dbReference type="CDD" id="cd16454">
    <property type="entry name" value="RING-H2_PA-TM-RING"/>
    <property type="match status" value="1"/>
</dbReference>
<dbReference type="SMART" id="SM00184">
    <property type="entry name" value="RING"/>
    <property type="match status" value="1"/>
</dbReference>
<sequence length="267" mass="31409">MEIVKAVLEHNYYFGYIETPWSWIYEIMLAIYCELDIGMMACIAFLLKSEKGFMSQNAIWFGSSFLGHSCLGLFLNILTYRPPYEHHILMFLARIMLGLINFSMAIFYTCYFFDIASFRQIVSGTNDPLSNNESTCLKIILSYYSTYYGLSIFLPIFQYRRRLVRHDGDNDLEQNDLEQNDLEQNDLEQNDLEQNDLERNQVQMHVQQNIPTTIVEHDQTGPCSICLVDYKQQEKISKLKCYHTFHEPCIRTWIQQNSSCPLCRRSV</sequence>
<dbReference type="Gene3D" id="3.30.40.10">
    <property type="entry name" value="Zinc/RING finger domain, C3HC4 (zinc finger)"/>
    <property type="match status" value="1"/>
</dbReference>
<dbReference type="Pfam" id="PF13639">
    <property type="entry name" value="zf-RING_2"/>
    <property type="match status" value="1"/>
</dbReference>
<dbReference type="InterPro" id="IPR013083">
    <property type="entry name" value="Znf_RING/FYVE/PHD"/>
</dbReference>